<keyword evidence="16" id="KW-1185">Reference proteome</keyword>
<evidence type="ECO:0000256" key="11">
    <source>
        <dbReference type="PROSITE-ProRule" id="PRU00175"/>
    </source>
</evidence>
<evidence type="ECO:0000256" key="2">
    <source>
        <dbReference type="ARBA" id="ARBA00004308"/>
    </source>
</evidence>
<keyword evidence="13" id="KW-0812">Transmembrane</keyword>
<dbReference type="InterPro" id="IPR017907">
    <property type="entry name" value="Znf_RING_CS"/>
</dbReference>
<accession>A0ABP0WLI9</accession>
<dbReference type="PROSITE" id="PS50089">
    <property type="entry name" value="ZF_RING_2"/>
    <property type="match status" value="1"/>
</dbReference>
<feature type="compositionally biased region" description="Low complexity" evidence="12">
    <location>
        <begin position="150"/>
        <end position="170"/>
    </location>
</feature>
<gene>
    <name evidence="15" type="ORF">CSSPJE1EN1_LOCUS13220</name>
</gene>
<keyword evidence="5" id="KW-0808">Transferase</keyword>
<evidence type="ECO:0000313" key="16">
    <source>
        <dbReference type="Proteomes" id="UP001497444"/>
    </source>
</evidence>
<evidence type="ECO:0000256" key="3">
    <source>
        <dbReference type="ARBA" id="ARBA00004906"/>
    </source>
</evidence>
<comment type="subcellular location">
    <subcellularLocation>
        <location evidence="2">Endomembrane system</location>
    </subcellularLocation>
</comment>
<evidence type="ECO:0000256" key="12">
    <source>
        <dbReference type="SAM" id="MobiDB-lite"/>
    </source>
</evidence>
<dbReference type="Proteomes" id="UP001497444">
    <property type="component" value="Chromosome 2"/>
</dbReference>
<dbReference type="EMBL" id="OZ020097">
    <property type="protein sequence ID" value="CAK9267742.1"/>
    <property type="molecule type" value="Genomic_DNA"/>
</dbReference>
<dbReference type="PROSITE" id="PS00518">
    <property type="entry name" value="ZF_RING_1"/>
    <property type="match status" value="1"/>
</dbReference>
<keyword evidence="6" id="KW-0479">Metal-binding</keyword>
<dbReference type="InterPro" id="IPR013083">
    <property type="entry name" value="Znf_RING/FYVE/PHD"/>
</dbReference>
<dbReference type="InterPro" id="IPR001841">
    <property type="entry name" value="Znf_RING"/>
</dbReference>
<evidence type="ECO:0000313" key="15">
    <source>
        <dbReference type="EMBL" id="CAK9267742.1"/>
    </source>
</evidence>
<dbReference type="Gene3D" id="3.30.40.10">
    <property type="entry name" value="Zinc/RING finger domain, C3HC4 (zinc finger)"/>
    <property type="match status" value="1"/>
</dbReference>
<evidence type="ECO:0000256" key="13">
    <source>
        <dbReference type="SAM" id="Phobius"/>
    </source>
</evidence>
<evidence type="ECO:0000259" key="14">
    <source>
        <dbReference type="PROSITE" id="PS50089"/>
    </source>
</evidence>
<sequence>MNLVEESCAAAAAELQEFAAEFAAASSPVGEDATSAGNNSEQLLQQQQQQQQGGSFDCNICLELAQDPVVTLCGHLFCWPCLYQWLQMHSICQECPVCKASVEEERVIPLYGRGKIGCCVDPRTKAVPGVMMMSIPQRPAGQRPETAPRQQSSSQQQQHPPSSYHSSSHHGFNFMSSPAGPAATARFGNITLSAGFGLFPSLFGFHLHGFPESSGGLGGAGAPGIHLGSTATGISSMHPAQQQQQQPPVQMPNQQQEALLSRLLILLGCFVIICLLLF</sequence>
<evidence type="ECO:0000256" key="10">
    <source>
        <dbReference type="ARBA" id="ARBA00023136"/>
    </source>
</evidence>
<dbReference type="PANTHER" id="PTHR12313">
    <property type="entry name" value="E3 UBIQUITIN-PROTEIN LIGASE RNF5-RELATED"/>
    <property type="match status" value="1"/>
</dbReference>
<evidence type="ECO:0000256" key="7">
    <source>
        <dbReference type="ARBA" id="ARBA00022771"/>
    </source>
</evidence>
<comment type="pathway">
    <text evidence="3">Protein modification; protein ubiquitination.</text>
</comment>
<dbReference type="InterPro" id="IPR045103">
    <property type="entry name" value="RNF5/RNF185-like"/>
</dbReference>
<keyword evidence="13" id="KW-1133">Transmembrane helix</keyword>
<feature type="transmembrane region" description="Helical" evidence="13">
    <location>
        <begin position="259"/>
        <end position="277"/>
    </location>
</feature>
<keyword evidence="10 13" id="KW-0472">Membrane</keyword>
<keyword evidence="7 11" id="KW-0863">Zinc-finger</keyword>
<keyword evidence="9" id="KW-0862">Zinc</keyword>
<proteinExistence type="predicted"/>
<reference evidence="15 16" key="1">
    <citation type="submission" date="2024-02" db="EMBL/GenBank/DDBJ databases">
        <authorList>
            <consortium name="ELIXIR-Norway"/>
            <consortium name="Elixir Norway"/>
        </authorList>
    </citation>
    <scope>NUCLEOTIDE SEQUENCE [LARGE SCALE GENOMIC DNA]</scope>
</reference>
<evidence type="ECO:0000256" key="9">
    <source>
        <dbReference type="ARBA" id="ARBA00022833"/>
    </source>
</evidence>
<evidence type="ECO:0000256" key="8">
    <source>
        <dbReference type="ARBA" id="ARBA00022786"/>
    </source>
</evidence>
<evidence type="ECO:0000256" key="5">
    <source>
        <dbReference type="ARBA" id="ARBA00022679"/>
    </source>
</evidence>
<feature type="region of interest" description="Disordered" evidence="12">
    <location>
        <begin position="136"/>
        <end position="171"/>
    </location>
</feature>
<dbReference type="CDD" id="cd16745">
    <property type="entry name" value="RING-HC_AtRMA-like"/>
    <property type="match status" value="1"/>
</dbReference>
<protein>
    <recommendedName>
        <fullName evidence="4">RING-type E3 ubiquitin transferase</fullName>
        <ecNumber evidence="4">2.3.2.27</ecNumber>
    </recommendedName>
</protein>
<evidence type="ECO:0000256" key="4">
    <source>
        <dbReference type="ARBA" id="ARBA00012483"/>
    </source>
</evidence>
<feature type="domain" description="RING-type" evidence="14">
    <location>
        <begin position="58"/>
        <end position="99"/>
    </location>
</feature>
<comment type="catalytic activity">
    <reaction evidence="1">
        <text>S-ubiquitinyl-[E2 ubiquitin-conjugating enzyme]-L-cysteine + [acceptor protein]-L-lysine = [E2 ubiquitin-conjugating enzyme]-L-cysteine + N(6)-ubiquitinyl-[acceptor protein]-L-lysine.</text>
        <dbReference type="EC" id="2.3.2.27"/>
    </reaction>
</comment>
<evidence type="ECO:0000256" key="6">
    <source>
        <dbReference type="ARBA" id="ARBA00022723"/>
    </source>
</evidence>
<evidence type="ECO:0000256" key="1">
    <source>
        <dbReference type="ARBA" id="ARBA00000900"/>
    </source>
</evidence>
<organism evidence="15 16">
    <name type="scientific">Sphagnum jensenii</name>
    <dbReference type="NCBI Taxonomy" id="128206"/>
    <lineage>
        <taxon>Eukaryota</taxon>
        <taxon>Viridiplantae</taxon>
        <taxon>Streptophyta</taxon>
        <taxon>Embryophyta</taxon>
        <taxon>Bryophyta</taxon>
        <taxon>Sphagnophytina</taxon>
        <taxon>Sphagnopsida</taxon>
        <taxon>Sphagnales</taxon>
        <taxon>Sphagnaceae</taxon>
        <taxon>Sphagnum</taxon>
    </lineage>
</organism>
<dbReference type="Pfam" id="PF13639">
    <property type="entry name" value="zf-RING_2"/>
    <property type="match status" value="1"/>
</dbReference>
<dbReference type="SMART" id="SM00184">
    <property type="entry name" value="RING"/>
    <property type="match status" value="1"/>
</dbReference>
<name>A0ABP0WLI9_9BRYO</name>
<dbReference type="SUPFAM" id="SSF57850">
    <property type="entry name" value="RING/U-box"/>
    <property type="match status" value="1"/>
</dbReference>
<dbReference type="EC" id="2.3.2.27" evidence="4"/>
<keyword evidence="8" id="KW-0833">Ubl conjugation pathway</keyword>